<dbReference type="InterPro" id="IPR016024">
    <property type="entry name" value="ARM-type_fold"/>
</dbReference>
<dbReference type="InterPro" id="IPR011989">
    <property type="entry name" value="ARM-like"/>
</dbReference>
<accession>T0R777</accession>
<dbReference type="OrthoDB" id="7537227at2759"/>
<dbReference type="PANTHER" id="PTHR23315">
    <property type="entry name" value="U BOX DOMAIN-CONTAINING"/>
    <property type="match status" value="1"/>
</dbReference>
<dbReference type="eggNOG" id="ENOG502S0W2">
    <property type="taxonomic scope" value="Eukaryota"/>
</dbReference>
<sequence length="735" mass="80781">MIASTRTAPTTDMRPSGGSKPRPKTAHCALKAVLPTYTRPAPPSLPTPLCKGQRHTPQLPVCAPSPKSEFRKPIIVVSKHAIEMSIPRPKNGEDPQTPDRSRIQRLAKHTPGQTIFHADIDFDGLRPLIDIAYWSSFPDVRRDAAAAFCTLSKNAANLEVMAQAGALGAALSLIANTKATMDLAILRDATDTLAELVQLPSMQHKLLSAPTGISTVFSILRIADVRVKRAALKLVAHLLEVPDASAQLVAHGGFLTLLHFVQALTCRRDRQLKRTAASLLLRLATPEDNKAKIAEDDAIPQLCALFQDPYLEVDAGFRKALLDCILALSTERHAARRLLECRIVPALLFILTTARNLELSLVVLSVLEQFSADPRLALPLLQHDVIPTLVTVGFATDESNALYRPGMSKALSILLQLLKREEAHAVATDVGIVDRISQYKLFLAPERSVRDHSIGILVLLAKRMPLPKRPYNPQDREGSQACHLELIARGYLHCAFAILSRPTPGPKDAWREGDDEMIHAKVLLLQALSHLSESDNVRLLLCKPPVLEAILAIARHKLVLASCAKLLADLATKPDNVPKLLEPRLQLFLLKCIAPSCRDDDVRYEGARAFAALSLLEQAKEHLVATGVVSFLQRLAKHVRCEIPLLRSTALLAQATVERLKHDAAALRIQSVMRNWRAKHAAAGVKEAAATALQSPRRRRFQQLALRATRLVAAEHETQASIQHRFLAKSTSSYR</sequence>
<feature type="region of interest" description="Disordered" evidence="1">
    <location>
        <begin position="1"/>
        <end position="25"/>
    </location>
</feature>
<evidence type="ECO:0008006" key="4">
    <source>
        <dbReference type="Google" id="ProtNLM"/>
    </source>
</evidence>
<feature type="compositionally biased region" description="Polar residues" evidence="1">
    <location>
        <begin position="1"/>
        <end position="10"/>
    </location>
</feature>
<dbReference type="Proteomes" id="UP000030762">
    <property type="component" value="Unassembled WGS sequence"/>
</dbReference>
<evidence type="ECO:0000256" key="1">
    <source>
        <dbReference type="SAM" id="MobiDB-lite"/>
    </source>
</evidence>
<dbReference type="EMBL" id="JH767132">
    <property type="protein sequence ID" value="EQC42310.1"/>
    <property type="molecule type" value="Genomic_DNA"/>
</dbReference>
<evidence type="ECO:0000313" key="3">
    <source>
        <dbReference type="Proteomes" id="UP000030762"/>
    </source>
</evidence>
<organism evidence="2 3">
    <name type="scientific">Saprolegnia diclina (strain VS20)</name>
    <dbReference type="NCBI Taxonomy" id="1156394"/>
    <lineage>
        <taxon>Eukaryota</taxon>
        <taxon>Sar</taxon>
        <taxon>Stramenopiles</taxon>
        <taxon>Oomycota</taxon>
        <taxon>Saprolegniomycetes</taxon>
        <taxon>Saprolegniales</taxon>
        <taxon>Saprolegniaceae</taxon>
        <taxon>Saprolegnia</taxon>
    </lineage>
</organism>
<dbReference type="OMA" id="VKCLFGI"/>
<dbReference type="VEuPathDB" id="FungiDB:SDRG_00049"/>
<dbReference type="RefSeq" id="XP_008603733.1">
    <property type="nucleotide sequence ID" value="XM_008605511.1"/>
</dbReference>
<evidence type="ECO:0000313" key="2">
    <source>
        <dbReference type="EMBL" id="EQC42310.1"/>
    </source>
</evidence>
<dbReference type="SUPFAM" id="SSF48371">
    <property type="entry name" value="ARM repeat"/>
    <property type="match status" value="2"/>
</dbReference>
<dbReference type="InParanoid" id="T0R777"/>
<dbReference type="GeneID" id="19940776"/>
<reference evidence="2 3" key="1">
    <citation type="submission" date="2012-04" db="EMBL/GenBank/DDBJ databases">
        <title>The Genome Sequence of Saprolegnia declina VS20.</title>
        <authorList>
            <consortium name="The Broad Institute Genome Sequencing Platform"/>
            <person name="Russ C."/>
            <person name="Nusbaum C."/>
            <person name="Tyler B."/>
            <person name="van West P."/>
            <person name="Dieguez-Uribeondo J."/>
            <person name="de Bruijn I."/>
            <person name="Tripathy S."/>
            <person name="Jiang R."/>
            <person name="Young S.K."/>
            <person name="Zeng Q."/>
            <person name="Gargeya S."/>
            <person name="Fitzgerald M."/>
            <person name="Haas B."/>
            <person name="Abouelleil A."/>
            <person name="Alvarado L."/>
            <person name="Arachchi H.M."/>
            <person name="Berlin A."/>
            <person name="Chapman S.B."/>
            <person name="Goldberg J."/>
            <person name="Griggs A."/>
            <person name="Gujja S."/>
            <person name="Hansen M."/>
            <person name="Howarth C."/>
            <person name="Imamovic A."/>
            <person name="Larimer J."/>
            <person name="McCowen C."/>
            <person name="Montmayeur A."/>
            <person name="Murphy C."/>
            <person name="Neiman D."/>
            <person name="Pearson M."/>
            <person name="Priest M."/>
            <person name="Roberts A."/>
            <person name="Saif S."/>
            <person name="Shea T."/>
            <person name="Sisk P."/>
            <person name="Sykes S."/>
            <person name="Wortman J."/>
            <person name="Nusbaum C."/>
            <person name="Birren B."/>
        </authorList>
    </citation>
    <scope>NUCLEOTIDE SEQUENCE [LARGE SCALE GENOMIC DNA]</scope>
    <source>
        <strain evidence="2 3">VS20</strain>
    </source>
</reference>
<proteinExistence type="predicted"/>
<dbReference type="Gene3D" id="1.25.10.10">
    <property type="entry name" value="Leucine-rich Repeat Variant"/>
    <property type="match status" value="2"/>
</dbReference>
<dbReference type="AlphaFoldDB" id="T0R777"/>
<gene>
    <name evidence="2" type="ORF">SDRG_00049</name>
</gene>
<dbReference type="PANTHER" id="PTHR23315:SF7">
    <property type="entry name" value="U-BOX DOMAIN-CONTAINING PROTEIN 4"/>
    <property type="match status" value="1"/>
</dbReference>
<protein>
    <recommendedName>
        <fullName evidence="4">Armadillo repeat-containing domain-containing protein</fullName>
    </recommendedName>
</protein>
<name>T0R777_SAPDV</name>
<keyword evidence="3" id="KW-1185">Reference proteome</keyword>